<dbReference type="AlphaFoldDB" id="A0A0H5DS12"/>
<proteinExistence type="predicted"/>
<gene>
    <name evidence="1" type="ORF">ELAC_2186</name>
</gene>
<dbReference type="RefSeq" id="WP_098039371.1">
    <property type="nucleotide sequence ID" value="NZ_CWGJ01000028.1"/>
</dbReference>
<reference evidence="2" key="1">
    <citation type="submission" date="2015-06" db="EMBL/GenBank/DDBJ databases">
        <authorList>
            <person name="Bertelli C."/>
        </authorList>
    </citation>
    <scope>NUCLEOTIDE SEQUENCE [LARGE SCALE GENOMIC DNA]</scope>
    <source>
        <strain evidence="2">CRIB-30</strain>
    </source>
</reference>
<evidence type="ECO:0000313" key="1">
    <source>
        <dbReference type="EMBL" id="CRX39506.1"/>
    </source>
</evidence>
<name>A0A0H5DS12_9BACT</name>
<protein>
    <submittedName>
        <fullName evidence="1">Uncharacterized protein</fullName>
    </submittedName>
</protein>
<sequence length="610" mass="70227">MPQSHPFYIQKGSIFAVPIIHYTLEFAAEVKRAFEEIKPSCVAVELPETMQDMFLHAASRLPDVSVLVAFSQTEDPLYFLAEPCDPAFEGLRSGLEGQRPVFCIDLDVPSYPVFKEPFPDPYSLTRIGLKPYYEAYKSHSPRGYQTAHAEDSKREMHMARRLKELSFSHEKILYIGGMQHIERVLKLTDESAFPTYAPASREGVHLCTLTEESMREVMGECGYFTLAYERWREETPRKKAYPDRQQLLLKLYREAAETYKENTGNDFHSYHLRNTMKFGRNLSFVTGRLVPDLYHLVSAAKGCVDHNYAYEAWFKATEYPLLRNIDNLPELDLLAEDIWGHSKSVLFHLKQKNPKSNRFTLRKKDKSKAVFKPPGPFSLCSYQPEDVVIENFGRFLQKKGAQILTEDSARTREFQSSLEDGIDAKETIRHLSQKKLFVKVFAKPTKAVGSIVVVFDEDNPEEGGSFKERYPWKMTWLGEHTQESDMAFFATSLTDMVVGPGISRCEYGGFLMSYPPRRMWDIWNDPDYFDLKTKADVLLMAGIDYSVKPLITYVAKKPPKSFLKSYAQRFGKKVVYIPIGQLSPVTLNKLRVFHVLDGYDKREIAGDYIY</sequence>
<evidence type="ECO:0000313" key="2">
    <source>
        <dbReference type="Proteomes" id="UP000220251"/>
    </source>
</evidence>
<organism evidence="1 2">
    <name type="scientific">Estrella lausannensis</name>
    <dbReference type="NCBI Taxonomy" id="483423"/>
    <lineage>
        <taxon>Bacteria</taxon>
        <taxon>Pseudomonadati</taxon>
        <taxon>Chlamydiota</taxon>
        <taxon>Chlamydiia</taxon>
        <taxon>Parachlamydiales</taxon>
        <taxon>Candidatus Criblamydiaceae</taxon>
        <taxon>Estrella</taxon>
    </lineage>
</organism>
<dbReference type="Proteomes" id="UP000220251">
    <property type="component" value="Unassembled WGS sequence"/>
</dbReference>
<dbReference type="OrthoDB" id="9766398at2"/>
<dbReference type="EMBL" id="CWGJ01000028">
    <property type="protein sequence ID" value="CRX39506.1"/>
    <property type="molecule type" value="Genomic_DNA"/>
</dbReference>
<accession>A0A0H5DS12</accession>
<keyword evidence="2" id="KW-1185">Reference proteome</keyword>